<dbReference type="PROSITE" id="PS00061">
    <property type="entry name" value="ADH_SHORT"/>
    <property type="match status" value="1"/>
</dbReference>
<dbReference type="GO" id="GO:0006633">
    <property type="term" value="P:fatty acid biosynthetic process"/>
    <property type="evidence" value="ECO:0007669"/>
    <property type="project" value="TreeGrafter"/>
</dbReference>
<evidence type="ECO:0000256" key="2">
    <source>
        <dbReference type="ARBA" id="ARBA00023002"/>
    </source>
</evidence>
<evidence type="ECO:0000313" key="4">
    <source>
        <dbReference type="Proteomes" id="UP000051085"/>
    </source>
</evidence>
<accession>A0A922PVZ0</accession>
<comment type="caution">
    <text evidence="3">The sequence shown here is derived from an EMBL/GenBank/DDBJ whole genome shotgun (WGS) entry which is preliminary data.</text>
</comment>
<dbReference type="FunFam" id="3.40.50.720:FF:000084">
    <property type="entry name" value="Short-chain dehydrogenase reductase"/>
    <property type="match status" value="1"/>
</dbReference>
<dbReference type="InterPro" id="IPR002347">
    <property type="entry name" value="SDR_fam"/>
</dbReference>
<dbReference type="PANTHER" id="PTHR42760:SF122">
    <property type="entry name" value="NAD(P)-BINDING PROTEIN"/>
    <property type="match status" value="1"/>
</dbReference>
<dbReference type="CDD" id="cd05233">
    <property type="entry name" value="SDR_c"/>
    <property type="match status" value="1"/>
</dbReference>
<dbReference type="PRINTS" id="PR00081">
    <property type="entry name" value="GDHRDH"/>
</dbReference>
<keyword evidence="2" id="KW-0560">Oxidoreductase</keyword>
<protein>
    <submittedName>
        <fullName evidence="3">Short chain dehydrogenase</fullName>
    </submittedName>
</protein>
<name>A0A922PVZ0_9LACO</name>
<evidence type="ECO:0000256" key="1">
    <source>
        <dbReference type="ARBA" id="ARBA00006484"/>
    </source>
</evidence>
<sequence>MFNLNFTICHMETVVITGATSGIGLSTTRLFLNKGWSVMMASNQQEQGEKLCQEFADQFGTDRVAFTYTDVSDAASVAALCDATFDKFTTVTSLVNDAGIVVSGRLHEVTEQNWNRVFAVNVTGTYLVSKAFLPAMIAQHRGTIVNISSISGLAGDFNMVAYNATKGAIVNMTRAMAMDYGPDGIRVNSVAPGPTETPLFPADQIDRFSKHSPLGRIVQPEEIAQAVYFAATPASSAMTGENIPITAGFEIGTGQPAK</sequence>
<dbReference type="PANTHER" id="PTHR42760">
    <property type="entry name" value="SHORT-CHAIN DEHYDROGENASES/REDUCTASES FAMILY MEMBER"/>
    <property type="match status" value="1"/>
</dbReference>
<reference evidence="3 4" key="1">
    <citation type="journal article" date="2015" name="Genome Announc.">
        <title>Expanding the biotechnology potential of lactobacilli through comparative genomics of 213 strains and associated genera.</title>
        <authorList>
            <person name="Sun Z."/>
            <person name="Harris H.M."/>
            <person name="McCann A."/>
            <person name="Guo C."/>
            <person name="Argimon S."/>
            <person name="Zhang W."/>
            <person name="Yang X."/>
            <person name="Jeffery I.B."/>
            <person name="Cooney J.C."/>
            <person name="Kagawa T.F."/>
            <person name="Liu W."/>
            <person name="Song Y."/>
            <person name="Salvetti E."/>
            <person name="Wrobel A."/>
            <person name="Rasinkangas P."/>
            <person name="Parkhill J."/>
            <person name="Rea M.C."/>
            <person name="O'Sullivan O."/>
            <person name="Ritari J."/>
            <person name="Douillard F.P."/>
            <person name="Paul Ross R."/>
            <person name="Yang R."/>
            <person name="Briner A.E."/>
            <person name="Felis G.E."/>
            <person name="de Vos W.M."/>
            <person name="Barrangou R."/>
            <person name="Klaenhammer T.R."/>
            <person name="Caufield P.W."/>
            <person name="Cui Y."/>
            <person name="Zhang H."/>
            <person name="O'Toole P.W."/>
        </authorList>
    </citation>
    <scope>NUCLEOTIDE SEQUENCE [LARGE SCALE GENOMIC DNA]</scope>
    <source>
        <strain evidence="3 4">DSM 8475</strain>
    </source>
</reference>
<dbReference type="EMBL" id="AZGO01000022">
    <property type="protein sequence ID" value="KRM37650.1"/>
    <property type="molecule type" value="Genomic_DNA"/>
</dbReference>
<dbReference type="GO" id="GO:0048038">
    <property type="term" value="F:quinone binding"/>
    <property type="evidence" value="ECO:0007669"/>
    <property type="project" value="TreeGrafter"/>
</dbReference>
<dbReference type="Gene3D" id="3.40.50.720">
    <property type="entry name" value="NAD(P)-binding Rossmann-like Domain"/>
    <property type="match status" value="1"/>
</dbReference>
<dbReference type="Proteomes" id="UP000051085">
    <property type="component" value="Unassembled WGS sequence"/>
</dbReference>
<dbReference type="InterPro" id="IPR020904">
    <property type="entry name" value="Sc_DH/Rdtase_CS"/>
</dbReference>
<dbReference type="GO" id="GO:0016616">
    <property type="term" value="F:oxidoreductase activity, acting on the CH-OH group of donors, NAD or NADP as acceptor"/>
    <property type="evidence" value="ECO:0007669"/>
    <property type="project" value="TreeGrafter"/>
</dbReference>
<dbReference type="PRINTS" id="PR00080">
    <property type="entry name" value="SDRFAMILY"/>
</dbReference>
<evidence type="ECO:0000313" key="3">
    <source>
        <dbReference type="EMBL" id="KRM37650.1"/>
    </source>
</evidence>
<dbReference type="SUPFAM" id="SSF51735">
    <property type="entry name" value="NAD(P)-binding Rossmann-fold domains"/>
    <property type="match status" value="1"/>
</dbReference>
<dbReference type="Pfam" id="PF13561">
    <property type="entry name" value="adh_short_C2"/>
    <property type="match status" value="1"/>
</dbReference>
<proteinExistence type="inferred from homology"/>
<dbReference type="GO" id="GO:0008206">
    <property type="term" value="P:bile acid metabolic process"/>
    <property type="evidence" value="ECO:0007669"/>
    <property type="project" value="UniProtKB-ARBA"/>
</dbReference>
<gene>
    <name evidence="3" type="ORF">FD34_GL001168</name>
</gene>
<comment type="similarity">
    <text evidence="1">Belongs to the short-chain dehydrogenases/reductases (SDR) family.</text>
</comment>
<dbReference type="AlphaFoldDB" id="A0A922PVZ0"/>
<dbReference type="InterPro" id="IPR036291">
    <property type="entry name" value="NAD(P)-bd_dom_sf"/>
</dbReference>
<organism evidence="3 4">
    <name type="scientific">Limosilactobacillus pontis DSM 8475</name>
    <dbReference type="NCBI Taxonomy" id="1423794"/>
    <lineage>
        <taxon>Bacteria</taxon>
        <taxon>Bacillati</taxon>
        <taxon>Bacillota</taxon>
        <taxon>Bacilli</taxon>
        <taxon>Lactobacillales</taxon>
        <taxon>Lactobacillaceae</taxon>
        <taxon>Limosilactobacillus</taxon>
    </lineage>
</organism>